<evidence type="ECO:0000313" key="4">
    <source>
        <dbReference type="Proteomes" id="UP001140562"/>
    </source>
</evidence>
<name>A0A9W9C1J6_9PLEO</name>
<keyword evidence="1" id="KW-0472">Membrane</keyword>
<evidence type="ECO:0000313" key="3">
    <source>
        <dbReference type="EMBL" id="KAJ4338826.1"/>
    </source>
</evidence>
<evidence type="ECO:0000256" key="1">
    <source>
        <dbReference type="SAM" id="Phobius"/>
    </source>
</evidence>
<accession>A0A9W9C1J6</accession>
<evidence type="ECO:0000259" key="2">
    <source>
        <dbReference type="Pfam" id="PF20237"/>
    </source>
</evidence>
<dbReference type="PANTHER" id="PTHR34502">
    <property type="entry name" value="DUF6594 DOMAIN-CONTAINING PROTEIN-RELATED"/>
    <property type="match status" value="1"/>
</dbReference>
<feature type="domain" description="DUF6594" evidence="2">
    <location>
        <begin position="1"/>
        <end position="322"/>
    </location>
</feature>
<sequence length="322" mass="36505">MAKVPEFAAFPRFKDLNVKSLLFYQVQLKSIRLKILRMEEEEGNNMERYDHLVDDVDSAYHNLLLQLRSLLREYNAHSLIADDALLQYSQVSAMADPEQYNMGSLRRWLMREDGADGYVISKGGPDETWGKFENEASTDSLWKNFGTTIRALVLAKPPPKADLDLVVTHPKTKIDGLSKWMVYNLAPFYWTWQRQKQRAHRKRLQEQQEAIEAARGPEPSIRSWAVENANEKDVQPESEAEQEEQHTFESMSEHTALRFTSALSTVIACLIPVIAIAVLTQVSGTRNLLLCITGFAIVFAILLISLTQGTTSRTEIFAATAA</sequence>
<gene>
    <name evidence="3" type="ORF">N0V87_003741</name>
</gene>
<dbReference type="OrthoDB" id="5342093at2759"/>
<feature type="transmembrane region" description="Helical" evidence="1">
    <location>
        <begin position="287"/>
        <end position="306"/>
    </location>
</feature>
<keyword evidence="1" id="KW-1133">Transmembrane helix</keyword>
<dbReference type="EMBL" id="JAPEUV010000027">
    <property type="protein sequence ID" value="KAJ4338826.1"/>
    <property type="molecule type" value="Genomic_DNA"/>
</dbReference>
<feature type="transmembrane region" description="Helical" evidence="1">
    <location>
        <begin position="259"/>
        <end position="280"/>
    </location>
</feature>
<dbReference type="InterPro" id="IPR046529">
    <property type="entry name" value="DUF6594"/>
</dbReference>
<keyword evidence="1" id="KW-0812">Transmembrane</keyword>
<dbReference type="AlphaFoldDB" id="A0A9W9C1J6"/>
<protein>
    <recommendedName>
        <fullName evidence="2">DUF6594 domain-containing protein</fullName>
    </recommendedName>
</protein>
<organism evidence="3 4">
    <name type="scientific">Didymella glomerata</name>
    <dbReference type="NCBI Taxonomy" id="749621"/>
    <lineage>
        <taxon>Eukaryota</taxon>
        <taxon>Fungi</taxon>
        <taxon>Dikarya</taxon>
        <taxon>Ascomycota</taxon>
        <taxon>Pezizomycotina</taxon>
        <taxon>Dothideomycetes</taxon>
        <taxon>Pleosporomycetidae</taxon>
        <taxon>Pleosporales</taxon>
        <taxon>Pleosporineae</taxon>
        <taxon>Didymellaceae</taxon>
        <taxon>Didymella</taxon>
    </lineage>
</organism>
<proteinExistence type="predicted"/>
<keyword evidence="4" id="KW-1185">Reference proteome</keyword>
<comment type="caution">
    <text evidence="3">The sequence shown here is derived from an EMBL/GenBank/DDBJ whole genome shotgun (WGS) entry which is preliminary data.</text>
</comment>
<dbReference type="PANTHER" id="PTHR34502:SF5">
    <property type="entry name" value="DUF6594 DOMAIN-CONTAINING PROTEIN"/>
    <property type="match status" value="1"/>
</dbReference>
<reference evidence="3" key="1">
    <citation type="submission" date="2022-10" db="EMBL/GenBank/DDBJ databases">
        <title>Tapping the CABI collections for fungal endophytes: first genome assemblies for Collariella, Neodidymelliopsis, Ascochyta clinopodiicola, Didymella pomorum, Didymosphaeria variabile, Neocosmospora piperis and Neocucurbitaria cava.</title>
        <authorList>
            <person name="Hill R."/>
        </authorList>
    </citation>
    <scope>NUCLEOTIDE SEQUENCE</scope>
    <source>
        <strain evidence="3">IMI 360193</strain>
    </source>
</reference>
<dbReference type="Pfam" id="PF20237">
    <property type="entry name" value="DUF6594"/>
    <property type="match status" value="1"/>
</dbReference>
<dbReference type="Proteomes" id="UP001140562">
    <property type="component" value="Unassembled WGS sequence"/>
</dbReference>